<dbReference type="GO" id="GO:0016020">
    <property type="term" value="C:membrane"/>
    <property type="evidence" value="ECO:0007669"/>
    <property type="project" value="InterPro"/>
</dbReference>
<keyword evidence="5" id="KW-1185">Reference proteome</keyword>
<dbReference type="AlphaFoldDB" id="A0A6A6NPK3"/>
<dbReference type="EMBL" id="MU001698">
    <property type="protein sequence ID" value="KAF2453312.1"/>
    <property type="molecule type" value="Genomic_DNA"/>
</dbReference>
<dbReference type="InterPro" id="IPR043130">
    <property type="entry name" value="CDP-OH_PTrfase_TM_dom"/>
</dbReference>
<evidence type="ECO:0000256" key="3">
    <source>
        <dbReference type="SAM" id="Phobius"/>
    </source>
</evidence>
<dbReference type="OrthoDB" id="10251079at2759"/>
<reference evidence="4" key="1">
    <citation type="journal article" date="2020" name="Stud. Mycol.">
        <title>101 Dothideomycetes genomes: a test case for predicting lifestyles and emergence of pathogens.</title>
        <authorList>
            <person name="Haridas S."/>
            <person name="Albert R."/>
            <person name="Binder M."/>
            <person name="Bloem J."/>
            <person name="Labutti K."/>
            <person name="Salamov A."/>
            <person name="Andreopoulos B."/>
            <person name="Baker S."/>
            <person name="Barry K."/>
            <person name="Bills G."/>
            <person name="Bluhm B."/>
            <person name="Cannon C."/>
            <person name="Castanera R."/>
            <person name="Culley D."/>
            <person name="Daum C."/>
            <person name="Ezra D."/>
            <person name="Gonzalez J."/>
            <person name="Henrissat B."/>
            <person name="Kuo A."/>
            <person name="Liang C."/>
            <person name="Lipzen A."/>
            <person name="Lutzoni F."/>
            <person name="Magnuson J."/>
            <person name="Mondo S."/>
            <person name="Nolan M."/>
            <person name="Ohm R."/>
            <person name="Pangilinan J."/>
            <person name="Park H.-J."/>
            <person name="Ramirez L."/>
            <person name="Alfaro M."/>
            <person name="Sun H."/>
            <person name="Tritt A."/>
            <person name="Yoshinaga Y."/>
            <person name="Zwiers L.-H."/>
            <person name="Turgeon B."/>
            <person name="Goodwin S."/>
            <person name="Spatafora J."/>
            <person name="Crous P."/>
            <person name="Grigoriev I."/>
        </authorList>
    </citation>
    <scope>NUCLEOTIDE SEQUENCE</scope>
    <source>
        <strain evidence="4">ATCC 16933</strain>
    </source>
</reference>
<organism evidence="4 5">
    <name type="scientific">Lineolata rhizophorae</name>
    <dbReference type="NCBI Taxonomy" id="578093"/>
    <lineage>
        <taxon>Eukaryota</taxon>
        <taxon>Fungi</taxon>
        <taxon>Dikarya</taxon>
        <taxon>Ascomycota</taxon>
        <taxon>Pezizomycotina</taxon>
        <taxon>Dothideomycetes</taxon>
        <taxon>Dothideomycetes incertae sedis</taxon>
        <taxon>Lineolatales</taxon>
        <taxon>Lineolataceae</taxon>
        <taxon>Lineolata</taxon>
    </lineage>
</organism>
<dbReference type="PROSITE" id="PS00379">
    <property type="entry name" value="CDP_ALCOHOL_P_TRANSF"/>
    <property type="match status" value="1"/>
</dbReference>
<sequence length="205" mass="22993">MLDIQLRPLKDQIFDPLCSAVPHFIQPLHLTLLAFGFGIICCVSAANGQVALSLFSWVLNRTFDCLDGAVARRRNIASDLGGFLDLFFDFIVYCLIPISCATYFQSSPHTWISIAVLESTFHINNFVLFYIAAILEKRKTAGRNHVKELTSVAMRPALVEGFESALLFTLMLAYPELTEHISWTMASLVAVGTLQRVYWLCQVLN</sequence>
<evidence type="ECO:0000256" key="2">
    <source>
        <dbReference type="RuleBase" id="RU003750"/>
    </source>
</evidence>
<comment type="similarity">
    <text evidence="2">Belongs to the CDP-alcohol phosphatidyltransferase class-I family.</text>
</comment>
<dbReference type="Proteomes" id="UP000799766">
    <property type="component" value="Unassembled WGS sequence"/>
</dbReference>
<keyword evidence="3" id="KW-1133">Transmembrane helix</keyword>
<evidence type="ECO:0008006" key="6">
    <source>
        <dbReference type="Google" id="ProtNLM"/>
    </source>
</evidence>
<dbReference type="Pfam" id="PF01066">
    <property type="entry name" value="CDP-OH_P_transf"/>
    <property type="match status" value="1"/>
</dbReference>
<name>A0A6A6NPK3_9PEZI</name>
<gene>
    <name evidence="4" type="ORF">BDY21DRAFT_128620</name>
</gene>
<evidence type="ECO:0000256" key="1">
    <source>
        <dbReference type="ARBA" id="ARBA00022679"/>
    </source>
</evidence>
<evidence type="ECO:0000313" key="5">
    <source>
        <dbReference type="Proteomes" id="UP000799766"/>
    </source>
</evidence>
<dbReference type="InterPro" id="IPR048254">
    <property type="entry name" value="CDP_ALCOHOL_P_TRANSF_CS"/>
</dbReference>
<keyword evidence="3" id="KW-0472">Membrane</keyword>
<feature type="transmembrane region" description="Helical" evidence="3">
    <location>
        <begin position="80"/>
        <end position="104"/>
    </location>
</feature>
<dbReference type="InterPro" id="IPR000462">
    <property type="entry name" value="CDP-OH_P_trans"/>
</dbReference>
<feature type="transmembrane region" description="Helical" evidence="3">
    <location>
        <begin position="32"/>
        <end position="59"/>
    </location>
</feature>
<dbReference type="GO" id="GO:0008654">
    <property type="term" value="P:phospholipid biosynthetic process"/>
    <property type="evidence" value="ECO:0007669"/>
    <property type="project" value="InterPro"/>
</dbReference>
<proteinExistence type="inferred from homology"/>
<accession>A0A6A6NPK3</accession>
<keyword evidence="3" id="KW-0812">Transmembrane</keyword>
<protein>
    <recommendedName>
        <fullName evidence="6">CDP-alcohol phosphatidyltransferase-domain-containing protein</fullName>
    </recommendedName>
</protein>
<feature type="transmembrane region" description="Helical" evidence="3">
    <location>
        <begin position="110"/>
        <end position="135"/>
    </location>
</feature>
<dbReference type="Gene3D" id="1.20.120.1760">
    <property type="match status" value="1"/>
</dbReference>
<keyword evidence="1 2" id="KW-0808">Transferase</keyword>
<dbReference type="GO" id="GO:0016780">
    <property type="term" value="F:phosphotransferase activity, for other substituted phosphate groups"/>
    <property type="evidence" value="ECO:0007669"/>
    <property type="project" value="InterPro"/>
</dbReference>
<evidence type="ECO:0000313" key="4">
    <source>
        <dbReference type="EMBL" id="KAF2453312.1"/>
    </source>
</evidence>